<sequence>MYVRRRSVRSILTIIAVATTALLGLVLLVFLTNRKVDREVTAAPPAPAAVPVKLTAAQRAALPRSTTWTKIPKAQPDPRPDAAGDGLLVHPTTSKIVYAEPGGPAIGVLPATQLDDPTWLPVIESRPQWVRVLLPSRPNGSTGWIHTGDGKTKQSRSPYQVHINLTTRRLTLLKDGQENGSWTVGIGTEDTPTPVGRTFLLATLSPSDVDYSPVILPLGMHSEKLQTYDGGPGTIGIHGWPDKSVFGKAISHGCIRIPPAGLTALSKIPIGTMIVITK</sequence>
<feature type="active site" description="Proton donor/acceptor" evidence="6">
    <location>
        <position position="238"/>
    </location>
</feature>
<dbReference type="GO" id="GO:0016740">
    <property type="term" value="F:transferase activity"/>
    <property type="evidence" value="ECO:0007669"/>
    <property type="project" value="UniProtKB-KW"/>
</dbReference>
<dbReference type="AlphaFoldDB" id="A0A7W7D6J5"/>
<evidence type="ECO:0000313" key="9">
    <source>
        <dbReference type="EMBL" id="MBB4701175.1"/>
    </source>
</evidence>
<evidence type="ECO:0000313" key="10">
    <source>
        <dbReference type="Proteomes" id="UP000542210"/>
    </source>
</evidence>
<feature type="active site" description="Nucleophile" evidence="6">
    <location>
        <position position="254"/>
    </location>
</feature>
<evidence type="ECO:0000256" key="6">
    <source>
        <dbReference type="PROSITE-ProRule" id="PRU01373"/>
    </source>
</evidence>
<dbReference type="Gene3D" id="2.40.440.10">
    <property type="entry name" value="L,D-transpeptidase catalytic domain-like"/>
    <property type="match status" value="1"/>
</dbReference>
<dbReference type="InterPro" id="IPR050979">
    <property type="entry name" value="LD-transpeptidase"/>
</dbReference>
<name>A0A7W7D6J5_9ACTN</name>
<keyword evidence="2" id="KW-0808">Transferase</keyword>
<proteinExistence type="predicted"/>
<evidence type="ECO:0000259" key="8">
    <source>
        <dbReference type="PROSITE" id="PS52029"/>
    </source>
</evidence>
<keyword evidence="7" id="KW-0812">Transmembrane</keyword>
<dbReference type="PANTHER" id="PTHR30582:SF2">
    <property type="entry name" value="L,D-TRANSPEPTIDASE YCIB-RELATED"/>
    <property type="match status" value="1"/>
</dbReference>
<dbReference type="RefSeq" id="WP_184880083.1">
    <property type="nucleotide sequence ID" value="NZ_BOOV01000027.1"/>
</dbReference>
<keyword evidence="10" id="KW-1185">Reference proteome</keyword>
<evidence type="ECO:0000256" key="7">
    <source>
        <dbReference type="SAM" id="Phobius"/>
    </source>
</evidence>
<keyword evidence="4 6" id="KW-0573">Peptidoglycan synthesis</keyword>
<dbReference type="GO" id="GO:0005576">
    <property type="term" value="C:extracellular region"/>
    <property type="evidence" value="ECO:0007669"/>
    <property type="project" value="TreeGrafter"/>
</dbReference>
<organism evidence="9 10">
    <name type="scientific">Sphaerisporangium siamense</name>
    <dbReference type="NCBI Taxonomy" id="795645"/>
    <lineage>
        <taxon>Bacteria</taxon>
        <taxon>Bacillati</taxon>
        <taxon>Actinomycetota</taxon>
        <taxon>Actinomycetes</taxon>
        <taxon>Streptosporangiales</taxon>
        <taxon>Streptosporangiaceae</taxon>
        <taxon>Sphaerisporangium</taxon>
    </lineage>
</organism>
<accession>A0A7W7D6J5</accession>
<evidence type="ECO:0000256" key="2">
    <source>
        <dbReference type="ARBA" id="ARBA00022679"/>
    </source>
</evidence>
<dbReference type="InterPro" id="IPR005490">
    <property type="entry name" value="LD_TPept_cat_dom"/>
</dbReference>
<dbReference type="GO" id="GO:0018104">
    <property type="term" value="P:peptidoglycan-protein cross-linking"/>
    <property type="evidence" value="ECO:0007669"/>
    <property type="project" value="TreeGrafter"/>
</dbReference>
<gene>
    <name evidence="9" type="ORF">BJ982_002719</name>
</gene>
<evidence type="ECO:0000256" key="3">
    <source>
        <dbReference type="ARBA" id="ARBA00022960"/>
    </source>
</evidence>
<keyword evidence="7" id="KW-0472">Membrane</keyword>
<comment type="caution">
    <text evidence="9">The sequence shown here is derived from an EMBL/GenBank/DDBJ whole genome shotgun (WGS) entry which is preliminary data.</text>
</comment>
<dbReference type="Proteomes" id="UP000542210">
    <property type="component" value="Unassembled WGS sequence"/>
</dbReference>
<feature type="transmembrane region" description="Helical" evidence="7">
    <location>
        <begin position="12"/>
        <end position="31"/>
    </location>
</feature>
<reference evidence="9 10" key="1">
    <citation type="submission" date="2020-08" db="EMBL/GenBank/DDBJ databases">
        <title>Sequencing the genomes of 1000 actinobacteria strains.</title>
        <authorList>
            <person name="Klenk H.-P."/>
        </authorList>
    </citation>
    <scope>NUCLEOTIDE SEQUENCE [LARGE SCALE GENOMIC DNA]</scope>
    <source>
        <strain evidence="9 10">DSM 45784</strain>
    </source>
</reference>
<keyword evidence="7" id="KW-1133">Transmembrane helix</keyword>
<dbReference type="GO" id="GO:0071555">
    <property type="term" value="P:cell wall organization"/>
    <property type="evidence" value="ECO:0007669"/>
    <property type="project" value="UniProtKB-UniRule"/>
</dbReference>
<keyword evidence="3 6" id="KW-0133">Cell shape</keyword>
<dbReference type="InterPro" id="IPR038063">
    <property type="entry name" value="Transpep_catalytic_dom"/>
</dbReference>
<evidence type="ECO:0000256" key="1">
    <source>
        <dbReference type="ARBA" id="ARBA00004752"/>
    </source>
</evidence>
<protein>
    <submittedName>
        <fullName evidence="9">Lipoprotein-anchoring transpeptidase ErfK/SrfK</fullName>
    </submittedName>
</protein>
<keyword evidence="5 6" id="KW-0961">Cell wall biogenesis/degradation</keyword>
<dbReference type="Pfam" id="PF03734">
    <property type="entry name" value="YkuD"/>
    <property type="match status" value="1"/>
</dbReference>
<dbReference type="SUPFAM" id="SSF141523">
    <property type="entry name" value="L,D-transpeptidase catalytic domain-like"/>
    <property type="match status" value="1"/>
</dbReference>
<dbReference type="PROSITE" id="PS52029">
    <property type="entry name" value="LD_TPASE"/>
    <property type="match status" value="1"/>
</dbReference>
<dbReference type="GO" id="GO:0071972">
    <property type="term" value="F:peptidoglycan L,D-transpeptidase activity"/>
    <property type="evidence" value="ECO:0007669"/>
    <property type="project" value="TreeGrafter"/>
</dbReference>
<dbReference type="GO" id="GO:0008360">
    <property type="term" value="P:regulation of cell shape"/>
    <property type="evidence" value="ECO:0007669"/>
    <property type="project" value="UniProtKB-UniRule"/>
</dbReference>
<dbReference type="EMBL" id="JACHND010000001">
    <property type="protein sequence ID" value="MBB4701175.1"/>
    <property type="molecule type" value="Genomic_DNA"/>
</dbReference>
<evidence type="ECO:0000256" key="4">
    <source>
        <dbReference type="ARBA" id="ARBA00022984"/>
    </source>
</evidence>
<dbReference type="PANTHER" id="PTHR30582">
    <property type="entry name" value="L,D-TRANSPEPTIDASE"/>
    <property type="match status" value="1"/>
</dbReference>
<evidence type="ECO:0000256" key="5">
    <source>
        <dbReference type="ARBA" id="ARBA00023316"/>
    </source>
</evidence>
<keyword evidence="9" id="KW-0449">Lipoprotein</keyword>
<comment type="pathway">
    <text evidence="1 6">Cell wall biogenesis; peptidoglycan biosynthesis.</text>
</comment>
<dbReference type="UniPathway" id="UPA00219"/>
<feature type="domain" description="L,D-TPase catalytic" evidence="8">
    <location>
        <begin position="159"/>
        <end position="277"/>
    </location>
</feature>
<dbReference type="CDD" id="cd16913">
    <property type="entry name" value="YkuD_like"/>
    <property type="match status" value="1"/>
</dbReference>